<accession>A0A159Z300</accession>
<reference evidence="1 2" key="1">
    <citation type="submission" date="2015-09" db="EMBL/GenBank/DDBJ databases">
        <title>Complete genome sequence of Defluviimonas alba cai42t isolated from an oilfield in Xinjiang.</title>
        <authorList>
            <person name="Geng S."/>
            <person name="Pan X."/>
            <person name="Wu X."/>
        </authorList>
    </citation>
    <scope>NUCLEOTIDE SEQUENCE [LARGE SCALE GENOMIC DNA]</scope>
    <source>
        <strain evidence="2">cai42</strain>
    </source>
</reference>
<evidence type="ECO:0008006" key="3">
    <source>
        <dbReference type="Google" id="ProtNLM"/>
    </source>
</evidence>
<sequence>MAQDMASDLADQTNLDLIEALETLGEEEGYFELLGKRHAALFSDEGPVLLVTFETLASIRTRPGHRPLGHQIAKAKGWSSLCLIALDETWYRDSAVYRFFDRQVDDAFFEDFDRVVFWGAGMGGYAAAAFAVTAPGATVILAAPQATLDPRVTGWDDRFRHKRRLSFTDRYGYAPEMIEGAGPVHVIYDPRHHPDAMHASLFTRGFVTMLPCPWIGADPAGALEEMALLAPILTAACEGSFTPALFWQAYRTRRQHAPYLRRLGEVLDAQGRLWLNALLHRAAARTLKSRRVRRRAEALEAELKATGRALPETV</sequence>
<dbReference type="InterPro" id="IPR029058">
    <property type="entry name" value="AB_hydrolase_fold"/>
</dbReference>
<dbReference type="KEGG" id="daa:AKL17_1292"/>
<evidence type="ECO:0000313" key="2">
    <source>
        <dbReference type="Proteomes" id="UP000076128"/>
    </source>
</evidence>
<keyword evidence="2" id="KW-1185">Reference proteome</keyword>
<name>A0A159Z300_9RHOB</name>
<dbReference type="SUPFAM" id="SSF53474">
    <property type="entry name" value="alpha/beta-Hydrolases"/>
    <property type="match status" value="1"/>
</dbReference>
<dbReference type="EMBL" id="CP012661">
    <property type="protein sequence ID" value="AMY68548.1"/>
    <property type="molecule type" value="Genomic_DNA"/>
</dbReference>
<gene>
    <name evidence="1" type="ORF">AKL17_1292</name>
</gene>
<dbReference type="STRING" id="1335048.AKL17_1292"/>
<dbReference type="PATRIC" id="fig|1335048.3.peg.1343"/>
<dbReference type="Proteomes" id="UP000076128">
    <property type="component" value="Chromosome"/>
</dbReference>
<organism evidence="1 2">
    <name type="scientific">Frigidibacter mobilis</name>
    <dbReference type="NCBI Taxonomy" id="1335048"/>
    <lineage>
        <taxon>Bacteria</taxon>
        <taxon>Pseudomonadati</taxon>
        <taxon>Pseudomonadota</taxon>
        <taxon>Alphaproteobacteria</taxon>
        <taxon>Rhodobacterales</taxon>
        <taxon>Paracoccaceae</taxon>
        <taxon>Frigidibacter</taxon>
    </lineage>
</organism>
<evidence type="ECO:0000313" key="1">
    <source>
        <dbReference type="EMBL" id="AMY68548.1"/>
    </source>
</evidence>
<protein>
    <recommendedName>
        <fullName evidence="3">Phosphoadenosine phosphosulfate reductase</fullName>
    </recommendedName>
</protein>
<proteinExistence type="predicted"/>
<dbReference type="AlphaFoldDB" id="A0A159Z300"/>